<dbReference type="InterPro" id="IPR047092">
    <property type="entry name" value="AFUB_07903/YDR124W-like_hel"/>
</dbReference>
<evidence type="ECO:0000256" key="1">
    <source>
        <dbReference type="SAM" id="MobiDB-lite"/>
    </source>
</evidence>
<accession>C8VDJ1</accession>
<dbReference type="OMA" id="ESESCAM"/>
<gene>
    <name evidence="3" type="ORF">ANIA_07727</name>
</gene>
<sequence>MHCVPMPLSILSATPRYYPLYSPASGTLCTSCRVTVPVYSPRRLCRQRLRLPNPVPERTSGCDTRIPTARPAVSLQFTPPLEPLAVRSAAGTPLESESCAMVVNTPVSASALSGGVKRPLSTMQDGCTGWSSPAVSEDDKTLQMGASLRTTPSLPFEHYALIYYDNMGKIEVVESTSIREQNCSVITPDVRERFREILGPRIGYHKPILRRASAVPHAYNHAHDMASPRLVKRRKASAHDHVPQMARGERFPEPTPQIPSSSGYSMVPLRIGDSKKVTEYYENAFENLQQTNCRFISKAFIKEVEPKKQVNHPYKGNKQKGKKVPEEECDPEKTKPSWWPATVQHKEPDHLKKEKRICLLIHMVRQFPADRLQLVAQDCKRSLKPENLIEERWEIIAEIFKVRRLEERFERGEVDASHVVYIRNCDKDKNSKDNESVVSDTEPKFEAEDFDNVEEDPFTTASENLPSFASVDPLALQQPRNFGMSTDPFPLNESLNFQDPSRQARPYYTTSAEYAEDYSSQSVLRPAATSLVGPDEHTEAFDYMSHAPFTTSAAPEQHRPLTMQQVNHYDTWSSPFRPNLYNSLDYGTSPTLTQNPMHYPMALATSQADLSHGLPDLSRDRPPSWVPLNKSF</sequence>
<dbReference type="InParanoid" id="Q5AVF3"/>
<dbReference type="RefSeq" id="XP_680996.1">
    <property type="nucleotide sequence ID" value="XM_675904.2"/>
</dbReference>
<dbReference type="PANTHER" id="PTHR36102">
    <property type="entry name" value="CHROMOSOME 10, WHOLE GENOME SHOTGUN SEQUENCE"/>
    <property type="match status" value="1"/>
</dbReference>
<feature type="region of interest" description="Disordered" evidence="1">
    <location>
        <begin position="241"/>
        <end position="266"/>
    </location>
</feature>
<dbReference type="HOGENOM" id="CLU_035142_2_0_1"/>
<organism evidence="3 4">
    <name type="scientific">Emericella nidulans (strain FGSC A4 / ATCC 38163 / CBS 112.46 / NRRL 194 / M139)</name>
    <name type="common">Aspergillus nidulans</name>
    <dbReference type="NCBI Taxonomy" id="227321"/>
    <lineage>
        <taxon>Eukaryota</taxon>
        <taxon>Fungi</taxon>
        <taxon>Dikarya</taxon>
        <taxon>Ascomycota</taxon>
        <taxon>Pezizomycotina</taxon>
        <taxon>Eurotiomycetes</taxon>
        <taxon>Eurotiomycetidae</taxon>
        <taxon>Eurotiales</taxon>
        <taxon>Aspergillaceae</taxon>
        <taxon>Aspergillus</taxon>
        <taxon>Aspergillus subgen. Nidulantes</taxon>
    </lineage>
</organism>
<feature type="domain" description="Subtelomeric hrmA-associated cluster protein AFUB-079030/YDR124W-like helical bundle" evidence="2">
    <location>
        <begin position="270"/>
        <end position="404"/>
    </location>
</feature>
<evidence type="ECO:0000313" key="3">
    <source>
        <dbReference type="EMBL" id="CBF79983.1"/>
    </source>
</evidence>
<proteinExistence type="predicted"/>
<dbReference type="EMBL" id="BN001304">
    <property type="protein sequence ID" value="CBF79983.1"/>
    <property type="molecule type" value="Genomic_DNA"/>
</dbReference>
<evidence type="ECO:0000259" key="2">
    <source>
        <dbReference type="Pfam" id="PF11001"/>
    </source>
</evidence>
<dbReference type="InterPro" id="IPR021264">
    <property type="entry name" value="AFUB_079030/YDR124W-like"/>
</dbReference>
<evidence type="ECO:0000313" key="4">
    <source>
        <dbReference type="Proteomes" id="UP000000560"/>
    </source>
</evidence>
<feature type="region of interest" description="Disordered" evidence="1">
    <location>
        <begin position="311"/>
        <end position="339"/>
    </location>
</feature>
<dbReference type="GeneID" id="2869372"/>
<protein>
    <recommendedName>
        <fullName evidence="2">Subtelomeric hrmA-associated cluster protein AFUB-079030/YDR124W-like helical bundle domain-containing protein</fullName>
    </recommendedName>
</protein>
<feature type="compositionally biased region" description="Basic and acidic residues" evidence="1">
    <location>
        <begin position="323"/>
        <end position="335"/>
    </location>
</feature>
<feature type="compositionally biased region" description="Basic and acidic residues" evidence="1">
    <location>
        <begin position="241"/>
        <end position="252"/>
    </location>
</feature>
<accession>Q5AVF3</accession>
<reference evidence="4" key="2">
    <citation type="journal article" date="2009" name="Fungal Genet. Biol.">
        <title>The 2008 update of the Aspergillus nidulans genome annotation: a community effort.</title>
        <authorList>
            <person name="Wortman J.R."/>
            <person name="Gilsenan J.M."/>
            <person name="Joardar V."/>
            <person name="Deegan J."/>
            <person name="Clutterbuck J."/>
            <person name="Andersen M.R."/>
            <person name="Archer D."/>
            <person name="Bencina M."/>
            <person name="Braus G."/>
            <person name="Coutinho P."/>
            <person name="von Dohren H."/>
            <person name="Doonan J."/>
            <person name="Driessen A.J."/>
            <person name="Durek P."/>
            <person name="Espeso E."/>
            <person name="Fekete E."/>
            <person name="Flipphi M."/>
            <person name="Estrada C.G."/>
            <person name="Geysens S."/>
            <person name="Goldman G."/>
            <person name="de Groot P.W."/>
            <person name="Hansen K."/>
            <person name="Harris S.D."/>
            <person name="Heinekamp T."/>
            <person name="Helmstaedt K."/>
            <person name="Henrissat B."/>
            <person name="Hofmann G."/>
            <person name="Homan T."/>
            <person name="Horio T."/>
            <person name="Horiuchi H."/>
            <person name="James S."/>
            <person name="Jones M."/>
            <person name="Karaffa L."/>
            <person name="Karanyi Z."/>
            <person name="Kato M."/>
            <person name="Keller N."/>
            <person name="Kelly D.E."/>
            <person name="Kiel J.A."/>
            <person name="Kim J.M."/>
            <person name="van der Klei I.J."/>
            <person name="Klis F.M."/>
            <person name="Kovalchuk A."/>
            <person name="Krasevec N."/>
            <person name="Kubicek C.P."/>
            <person name="Liu B."/>
            <person name="Maccabe A."/>
            <person name="Meyer V."/>
            <person name="Mirabito P."/>
            <person name="Miskei M."/>
            <person name="Mos M."/>
            <person name="Mullins J."/>
            <person name="Nelson D.R."/>
            <person name="Nielsen J."/>
            <person name="Oakley B.R."/>
            <person name="Osmani S.A."/>
            <person name="Pakula T."/>
            <person name="Paszewski A."/>
            <person name="Paulsen I."/>
            <person name="Pilsyk S."/>
            <person name="Pocsi I."/>
            <person name="Punt P.J."/>
            <person name="Ram A.F."/>
            <person name="Ren Q."/>
            <person name="Robellet X."/>
            <person name="Robson G."/>
            <person name="Seiboth B."/>
            <person name="van Solingen P."/>
            <person name="Specht T."/>
            <person name="Sun J."/>
            <person name="Taheri-Talesh N."/>
            <person name="Takeshita N."/>
            <person name="Ussery D."/>
            <person name="vanKuyk P.A."/>
            <person name="Visser H."/>
            <person name="van de Vondervoort P.J."/>
            <person name="de Vries R.P."/>
            <person name="Walton J."/>
            <person name="Xiang X."/>
            <person name="Xiong Y."/>
            <person name="Zeng A.P."/>
            <person name="Brandt B.W."/>
            <person name="Cornell M.J."/>
            <person name="van den Hondel C.A."/>
            <person name="Visser J."/>
            <person name="Oliver S.G."/>
            <person name="Turner G."/>
        </authorList>
    </citation>
    <scope>GENOME REANNOTATION</scope>
    <source>
        <strain evidence="4">FGSC A4 / ATCC 38163 / CBS 112.46 / NRRL 194 / M139</strain>
    </source>
</reference>
<dbReference type="eggNOG" id="ENOG502S0ES">
    <property type="taxonomic scope" value="Eukaryota"/>
</dbReference>
<feature type="region of interest" description="Disordered" evidence="1">
    <location>
        <begin position="612"/>
        <end position="632"/>
    </location>
</feature>
<dbReference type="PANTHER" id="PTHR36102:SF5">
    <property type="entry name" value="YDR124W-LIKE HELICAL BUNDLE DOMAIN-CONTAINING PROTEIN"/>
    <property type="match status" value="1"/>
</dbReference>
<dbReference type="KEGG" id="ani:ANIA_07727"/>
<dbReference type="Proteomes" id="UP000000560">
    <property type="component" value="Chromosome IV"/>
</dbReference>
<dbReference type="STRING" id="227321.Q5AVF3"/>
<reference evidence="4" key="1">
    <citation type="journal article" date="2005" name="Nature">
        <title>Sequencing of Aspergillus nidulans and comparative analysis with A. fumigatus and A. oryzae.</title>
        <authorList>
            <person name="Galagan J.E."/>
            <person name="Calvo S.E."/>
            <person name="Cuomo C."/>
            <person name="Ma L.J."/>
            <person name="Wortman J.R."/>
            <person name="Batzoglou S."/>
            <person name="Lee S.I."/>
            <person name="Basturkmen M."/>
            <person name="Spevak C.C."/>
            <person name="Clutterbuck J."/>
            <person name="Kapitonov V."/>
            <person name="Jurka J."/>
            <person name="Scazzocchio C."/>
            <person name="Farman M."/>
            <person name="Butler J."/>
            <person name="Purcell S."/>
            <person name="Harris S."/>
            <person name="Braus G.H."/>
            <person name="Draht O."/>
            <person name="Busch S."/>
            <person name="D'Enfert C."/>
            <person name="Bouchier C."/>
            <person name="Goldman G.H."/>
            <person name="Bell-Pedersen D."/>
            <person name="Griffiths-Jones S."/>
            <person name="Doonan J.H."/>
            <person name="Yu J."/>
            <person name="Vienken K."/>
            <person name="Pain A."/>
            <person name="Freitag M."/>
            <person name="Selker E.U."/>
            <person name="Archer D.B."/>
            <person name="Penalva M.A."/>
            <person name="Oakley B.R."/>
            <person name="Momany M."/>
            <person name="Tanaka T."/>
            <person name="Kumagai T."/>
            <person name="Asai K."/>
            <person name="Machida M."/>
            <person name="Nierman W.C."/>
            <person name="Denning D.W."/>
            <person name="Caddick M."/>
            <person name="Hynes M."/>
            <person name="Paoletti M."/>
            <person name="Fischer R."/>
            <person name="Miller B."/>
            <person name="Dyer P."/>
            <person name="Sachs M.S."/>
            <person name="Osmani S.A."/>
            <person name="Birren B.W."/>
        </authorList>
    </citation>
    <scope>NUCLEOTIDE SEQUENCE [LARGE SCALE GENOMIC DNA]</scope>
    <source>
        <strain evidence="4">FGSC A4 / ATCC 38163 / CBS 112.46 / NRRL 194 / M139</strain>
    </source>
</reference>
<keyword evidence="4" id="KW-1185">Reference proteome</keyword>
<dbReference type="AlphaFoldDB" id="Q5AVF3"/>
<dbReference type="OrthoDB" id="5338458at2759"/>
<dbReference type="Pfam" id="PF11001">
    <property type="entry name" value="AFUB_07903_YDR124W_hel"/>
    <property type="match status" value="1"/>
</dbReference>
<name>Q5AVF3_EMENI</name>